<evidence type="ECO:0000256" key="3">
    <source>
        <dbReference type="ARBA" id="ARBA00022912"/>
    </source>
</evidence>
<dbReference type="OrthoDB" id="10264738at2759"/>
<dbReference type="AlphaFoldDB" id="A0A8H4EPF4"/>
<dbReference type="SUPFAM" id="SSF81606">
    <property type="entry name" value="PP2C-like"/>
    <property type="match status" value="1"/>
</dbReference>
<protein>
    <recommendedName>
        <fullName evidence="4">PPM-type phosphatase domain-containing protein</fullName>
    </recommendedName>
</protein>
<dbReference type="EMBL" id="WTPW01000252">
    <property type="protein sequence ID" value="KAF0530116.1"/>
    <property type="molecule type" value="Genomic_DNA"/>
</dbReference>
<keyword evidence="6" id="KW-1185">Reference proteome</keyword>
<organism evidence="5 6">
    <name type="scientific">Gigaspora margarita</name>
    <dbReference type="NCBI Taxonomy" id="4874"/>
    <lineage>
        <taxon>Eukaryota</taxon>
        <taxon>Fungi</taxon>
        <taxon>Fungi incertae sedis</taxon>
        <taxon>Mucoromycota</taxon>
        <taxon>Glomeromycotina</taxon>
        <taxon>Glomeromycetes</taxon>
        <taxon>Diversisporales</taxon>
        <taxon>Gigasporaceae</taxon>
        <taxon>Gigaspora</taxon>
    </lineage>
</organism>
<dbReference type="PROSITE" id="PS01032">
    <property type="entry name" value="PPM_1"/>
    <property type="match status" value="1"/>
</dbReference>
<proteinExistence type="predicted"/>
<dbReference type="GO" id="GO:0004721">
    <property type="term" value="F:phosphoprotein phosphatase activity"/>
    <property type="evidence" value="ECO:0007669"/>
    <property type="project" value="UniProtKB-KW"/>
</dbReference>
<dbReference type="InterPro" id="IPR036457">
    <property type="entry name" value="PPM-type-like_dom_sf"/>
</dbReference>
<evidence type="ECO:0000259" key="4">
    <source>
        <dbReference type="PROSITE" id="PS51746"/>
    </source>
</evidence>
<sequence>MEYSEQRDYIIITYKKAHWSTKNRQFSSPKGFSFFGVYDGHGGQLLKESKDAGSTALIAVMTPLKDLIIAYVRDSLAFISSNRLSAQITKEHDLHNKSKVLRLRTQKKHYGLRYSIKQLAPNKRKKYWEYKSNMTLIVLYVFTKPEFANQIYNAKYLDLLVLCSDELACKDLINLCDSISKSGYCADNISIIIIVFKNGRSFRKWFENATKNAEDSKVWMNSKTMDEEDLSDISEQDLYEVKPSVKNNNFDIYNTSNQYSAEEAKNFVNMTVPDL</sequence>
<dbReference type="PROSITE" id="PS51746">
    <property type="entry name" value="PPM_2"/>
    <property type="match status" value="1"/>
</dbReference>
<gene>
    <name evidence="5" type="ORF">F8M41_012358</name>
</gene>
<reference evidence="5 6" key="1">
    <citation type="journal article" date="2019" name="Environ. Microbiol.">
        <title>At the nexus of three kingdoms: the genome of the mycorrhizal fungus Gigaspora margarita provides insights into plant, endobacterial and fungal interactions.</title>
        <authorList>
            <person name="Venice F."/>
            <person name="Ghignone S."/>
            <person name="Salvioli di Fossalunga A."/>
            <person name="Amselem J."/>
            <person name="Novero M."/>
            <person name="Xianan X."/>
            <person name="Sedzielewska Toro K."/>
            <person name="Morin E."/>
            <person name="Lipzen A."/>
            <person name="Grigoriev I.V."/>
            <person name="Henrissat B."/>
            <person name="Martin F.M."/>
            <person name="Bonfante P."/>
        </authorList>
    </citation>
    <scope>NUCLEOTIDE SEQUENCE [LARGE SCALE GENOMIC DNA]</scope>
    <source>
        <strain evidence="5 6">BEG34</strain>
    </source>
</reference>
<comment type="caution">
    <text evidence="5">The sequence shown here is derived from an EMBL/GenBank/DDBJ whole genome shotgun (WGS) entry which is preliminary data.</text>
</comment>
<evidence type="ECO:0000256" key="2">
    <source>
        <dbReference type="ARBA" id="ARBA00022801"/>
    </source>
</evidence>
<dbReference type="Proteomes" id="UP000439903">
    <property type="component" value="Unassembled WGS sequence"/>
</dbReference>
<dbReference type="InterPro" id="IPR001932">
    <property type="entry name" value="PPM-type_phosphatase-like_dom"/>
</dbReference>
<keyword evidence="3" id="KW-0904">Protein phosphatase</keyword>
<feature type="domain" description="PPM-type phosphatase" evidence="4">
    <location>
        <begin position="1"/>
        <end position="196"/>
    </location>
</feature>
<accession>A0A8H4EPF4</accession>
<dbReference type="Gene3D" id="3.60.40.10">
    <property type="entry name" value="PPM-type phosphatase domain"/>
    <property type="match status" value="1"/>
</dbReference>
<evidence type="ECO:0000313" key="5">
    <source>
        <dbReference type="EMBL" id="KAF0530116.1"/>
    </source>
</evidence>
<evidence type="ECO:0000256" key="1">
    <source>
        <dbReference type="ARBA" id="ARBA00022723"/>
    </source>
</evidence>
<keyword evidence="2" id="KW-0378">Hydrolase</keyword>
<dbReference type="InterPro" id="IPR000222">
    <property type="entry name" value="PP2C_BS"/>
</dbReference>
<evidence type="ECO:0000313" key="6">
    <source>
        <dbReference type="Proteomes" id="UP000439903"/>
    </source>
</evidence>
<dbReference type="GO" id="GO:0046872">
    <property type="term" value="F:metal ion binding"/>
    <property type="evidence" value="ECO:0007669"/>
    <property type="project" value="UniProtKB-KW"/>
</dbReference>
<name>A0A8H4EPF4_GIGMA</name>
<dbReference type="Pfam" id="PF00481">
    <property type="entry name" value="PP2C"/>
    <property type="match status" value="1"/>
</dbReference>
<keyword evidence="1" id="KW-0479">Metal-binding</keyword>